<dbReference type="GO" id="GO:0000160">
    <property type="term" value="P:phosphorelay signal transduction system"/>
    <property type="evidence" value="ECO:0007669"/>
    <property type="project" value="UniProtKB-KW"/>
</dbReference>
<dbReference type="PROSITE" id="PS51257">
    <property type="entry name" value="PROKAR_LIPOPROTEIN"/>
    <property type="match status" value="1"/>
</dbReference>
<dbReference type="RefSeq" id="WP_115957429.1">
    <property type="nucleotide sequence ID" value="NZ_CBCRVL010000001.1"/>
</dbReference>
<dbReference type="EMBL" id="QNUE01000003">
    <property type="protein sequence ID" value="REC68419.1"/>
    <property type="molecule type" value="Genomic_DNA"/>
</dbReference>
<dbReference type="InterPro" id="IPR036890">
    <property type="entry name" value="HATPase_C_sf"/>
</dbReference>
<evidence type="ECO:0000313" key="9">
    <source>
        <dbReference type="EMBL" id="REC68419.1"/>
    </source>
</evidence>
<dbReference type="Gene3D" id="1.25.40.10">
    <property type="entry name" value="Tetratricopeptide repeat domain"/>
    <property type="match status" value="2"/>
</dbReference>
<name>A0A3D9CRU5_9FLAO</name>
<dbReference type="PANTHER" id="PTHR24421">
    <property type="entry name" value="NITRATE/NITRITE SENSOR PROTEIN NARX-RELATED"/>
    <property type="match status" value="1"/>
</dbReference>
<feature type="domain" description="Histidine kinase/HSP90-like ATPase" evidence="8">
    <location>
        <begin position="455"/>
        <end position="542"/>
    </location>
</feature>
<dbReference type="PANTHER" id="PTHR24421:SF10">
    <property type="entry name" value="NITRATE_NITRITE SENSOR PROTEIN NARQ"/>
    <property type="match status" value="1"/>
</dbReference>
<dbReference type="InterPro" id="IPR050482">
    <property type="entry name" value="Sensor_HK_TwoCompSys"/>
</dbReference>
<feature type="transmembrane region" description="Helical" evidence="7">
    <location>
        <begin position="321"/>
        <end position="342"/>
    </location>
</feature>
<protein>
    <recommendedName>
        <fullName evidence="2">histidine kinase</fullName>
        <ecNumber evidence="2">2.7.13.3</ecNumber>
    </recommendedName>
</protein>
<dbReference type="InterPro" id="IPR019734">
    <property type="entry name" value="TPR_rpt"/>
</dbReference>
<dbReference type="SUPFAM" id="SSF55874">
    <property type="entry name" value="ATPase domain of HSP90 chaperone/DNA topoisomerase II/histidine kinase"/>
    <property type="match status" value="1"/>
</dbReference>
<organism evidence="9 10">
    <name type="scientific">Chryseobacterium flavum</name>
    <dbReference type="NCBI Taxonomy" id="415851"/>
    <lineage>
        <taxon>Bacteria</taxon>
        <taxon>Pseudomonadati</taxon>
        <taxon>Bacteroidota</taxon>
        <taxon>Flavobacteriia</taxon>
        <taxon>Flavobacteriales</taxon>
        <taxon>Weeksellaceae</taxon>
        <taxon>Chryseobacterium group</taxon>
        <taxon>Chryseobacterium</taxon>
    </lineage>
</organism>
<comment type="catalytic activity">
    <reaction evidence="1">
        <text>ATP + protein L-histidine = ADP + protein N-phospho-L-histidine.</text>
        <dbReference type="EC" id="2.7.13.3"/>
    </reaction>
</comment>
<keyword evidence="9" id="KW-0067">ATP-binding</keyword>
<evidence type="ECO:0000256" key="1">
    <source>
        <dbReference type="ARBA" id="ARBA00000085"/>
    </source>
</evidence>
<evidence type="ECO:0000256" key="4">
    <source>
        <dbReference type="ARBA" id="ARBA00022777"/>
    </source>
</evidence>
<reference evidence="9 10" key="1">
    <citation type="journal article" date="2007" name="Int. J. Syst. Evol. Microbiol.">
        <title>Chryseobacterium flavum sp. nov., isolated from polluted soil.</title>
        <authorList>
            <person name="Zhou Y."/>
            <person name="Dong J."/>
            <person name="Wang X."/>
            <person name="Huang X."/>
            <person name="Zhang K.Y."/>
            <person name="Zhang Y.Q."/>
            <person name="Guo Y.F."/>
            <person name="Lai R."/>
            <person name="Li W.J."/>
        </authorList>
    </citation>
    <scope>NUCLEOTIDE SEQUENCE [LARGE SCALE GENOMIC DNA]</scope>
    <source>
        <strain evidence="9 10">KCTC 12877</strain>
    </source>
</reference>
<dbReference type="EC" id="2.7.13.3" evidence="2"/>
<keyword evidence="9" id="KW-0547">Nucleotide-binding</keyword>
<dbReference type="GO" id="GO:0004673">
    <property type="term" value="F:protein histidine kinase activity"/>
    <property type="evidence" value="ECO:0007669"/>
    <property type="project" value="UniProtKB-EC"/>
</dbReference>
<evidence type="ECO:0000256" key="6">
    <source>
        <dbReference type="PROSITE-ProRule" id="PRU00339"/>
    </source>
</evidence>
<evidence type="ECO:0000256" key="7">
    <source>
        <dbReference type="SAM" id="Phobius"/>
    </source>
</evidence>
<evidence type="ECO:0000256" key="3">
    <source>
        <dbReference type="ARBA" id="ARBA00022679"/>
    </source>
</evidence>
<evidence type="ECO:0000256" key="5">
    <source>
        <dbReference type="ARBA" id="ARBA00023012"/>
    </source>
</evidence>
<dbReference type="AlphaFoldDB" id="A0A3D9CRU5"/>
<dbReference type="OrthoDB" id="943406at2"/>
<accession>A0A3D9CRU5</accession>
<keyword evidence="4" id="KW-0418">Kinase</keyword>
<sequence>MKKLIPFLLLLIISSCNKNNTKIDRTEYDKAYGFLKNSQKDSAFKYFNKAKDDFISQENFSYAGSCLVNMAIIQNDYGDYYGSQETGLSAIKYLNEKEDSYELSSNYNSLGITFQNLKEYNKATQYYSLAAKFSQNATDSLTHLNNKAVAFSYSKKFDSAISLFNKILNYPNLKKQPILYSKVYDNQAYFKFLQDKNYNAENELLGALKIRDSINDNWGLIASYSHLTEYFESKNPQKALSYANNMLHFALINKSPDDRLNALKKIIFLENPQNTKTYFKKYQALADSLQTSRNKSKNQFAFERYDSEKLKRENLEKDNNILKLLVGVATLIVVIIFTVVGYRRRQLKLKQEKELEVKNTQLKMSKKVHDVVANGIYQVMTKIENQEDFNRDMALDELEFVYEKSRDISYDKTGEQKEFSKIISELIASFNNNTVKTFTAGNSPAIWESVSPTVKEEIYQLVRELMVNMKKHSQASHVAVKFEKANNIVDIQYKDNGVGISGDLIYNNGLRNAASRIEAINGTITFDTKIEKGLKVNLSFPVS</sequence>
<keyword evidence="7" id="KW-0472">Membrane</keyword>
<evidence type="ECO:0000256" key="2">
    <source>
        <dbReference type="ARBA" id="ARBA00012438"/>
    </source>
</evidence>
<dbReference type="Gene3D" id="3.30.565.10">
    <property type="entry name" value="Histidine kinase-like ATPase, C-terminal domain"/>
    <property type="match status" value="1"/>
</dbReference>
<evidence type="ECO:0000313" key="10">
    <source>
        <dbReference type="Proteomes" id="UP000256769"/>
    </source>
</evidence>
<keyword evidence="6" id="KW-0802">TPR repeat</keyword>
<gene>
    <name evidence="9" type="ORF">DRF59_05100</name>
</gene>
<keyword evidence="5" id="KW-0902">Two-component regulatory system</keyword>
<dbReference type="Pfam" id="PF02518">
    <property type="entry name" value="HATPase_c"/>
    <property type="match status" value="1"/>
</dbReference>
<keyword evidence="7" id="KW-0812">Transmembrane</keyword>
<feature type="repeat" description="TPR" evidence="6">
    <location>
        <begin position="104"/>
        <end position="137"/>
    </location>
</feature>
<evidence type="ECO:0000259" key="8">
    <source>
        <dbReference type="Pfam" id="PF02518"/>
    </source>
</evidence>
<dbReference type="Proteomes" id="UP000256769">
    <property type="component" value="Unassembled WGS sequence"/>
</dbReference>
<keyword evidence="7" id="KW-1133">Transmembrane helix</keyword>
<keyword evidence="10" id="KW-1185">Reference proteome</keyword>
<keyword evidence="3" id="KW-0808">Transferase</keyword>
<dbReference type="InterPro" id="IPR011990">
    <property type="entry name" value="TPR-like_helical_dom_sf"/>
</dbReference>
<proteinExistence type="predicted"/>
<comment type="caution">
    <text evidence="9">The sequence shown here is derived from an EMBL/GenBank/DDBJ whole genome shotgun (WGS) entry which is preliminary data.</text>
</comment>
<dbReference type="SUPFAM" id="SSF48452">
    <property type="entry name" value="TPR-like"/>
    <property type="match status" value="1"/>
</dbReference>
<dbReference type="CDD" id="cd16917">
    <property type="entry name" value="HATPase_UhpB-NarQ-NarX-like"/>
    <property type="match status" value="1"/>
</dbReference>
<dbReference type="InterPro" id="IPR003594">
    <property type="entry name" value="HATPase_dom"/>
</dbReference>
<dbReference type="PROSITE" id="PS50005">
    <property type="entry name" value="TPR"/>
    <property type="match status" value="1"/>
</dbReference>
<dbReference type="GO" id="GO:0005524">
    <property type="term" value="F:ATP binding"/>
    <property type="evidence" value="ECO:0007669"/>
    <property type="project" value="UniProtKB-KW"/>
</dbReference>